<gene>
    <name evidence="1" type="ORF">J5X90_12140</name>
</gene>
<name>A0ABX7V4F1_9GAMM</name>
<evidence type="ECO:0000313" key="1">
    <source>
        <dbReference type="EMBL" id="QTL34312.1"/>
    </source>
</evidence>
<organism evidence="1 2">
    <name type="scientific">Pseudoalteromonas viridis</name>
    <dbReference type="NCBI Taxonomy" id="339617"/>
    <lineage>
        <taxon>Bacteria</taxon>
        <taxon>Pseudomonadati</taxon>
        <taxon>Pseudomonadota</taxon>
        <taxon>Gammaproteobacteria</taxon>
        <taxon>Alteromonadales</taxon>
        <taxon>Pseudoalteromonadaceae</taxon>
        <taxon>Pseudoalteromonas</taxon>
    </lineage>
</organism>
<dbReference type="RefSeq" id="WP_209051427.1">
    <property type="nucleotide sequence ID" value="NZ_CP072425.1"/>
</dbReference>
<protein>
    <submittedName>
        <fullName evidence="1">Uncharacterized protein</fullName>
    </submittedName>
</protein>
<dbReference type="EMBL" id="CP072425">
    <property type="protein sequence ID" value="QTL34312.1"/>
    <property type="molecule type" value="Genomic_DNA"/>
</dbReference>
<proteinExistence type="predicted"/>
<reference evidence="1 2" key="1">
    <citation type="submission" date="2021-03" db="EMBL/GenBank/DDBJ databases">
        <title>Complete Genome of Pseudoalteromonas viridis Strain BBR56, a new biocontrol bacterial candidate.</title>
        <authorList>
            <person name="Handayani D.P."/>
            <person name="Isnansetyo A."/>
            <person name="Istiqomah I."/>
            <person name="Jumina J."/>
        </authorList>
    </citation>
    <scope>NUCLEOTIDE SEQUENCE [LARGE SCALE GENOMIC DNA]</scope>
    <source>
        <strain evidence="1 2">BBR56</strain>
    </source>
</reference>
<accession>A0ABX7V4F1</accession>
<evidence type="ECO:0000313" key="2">
    <source>
        <dbReference type="Proteomes" id="UP000665025"/>
    </source>
</evidence>
<keyword evidence="2" id="KW-1185">Reference proteome</keyword>
<sequence length="163" mass="18622">MKNVALTFTARGIERILREGGSGAWTANPLRVSNSVEYVVCCQNTNPQRKGNDWGEISHKHGQAFLIGKLSEVVLVTKDPSEKKRYRFMFSEYAEIEVDDVWSGDRFPVRYVNEDDLPFNISSLNFKPMPEFEPTEKIFTLNEAKEALAKVHDIVKSDVRILL</sequence>
<dbReference type="Proteomes" id="UP000665025">
    <property type="component" value="Chromosome 1"/>
</dbReference>